<evidence type="ECO:0000313" key="2">
    <source>
        <dbReference type="EMBL" id="CEK67090.1"/>
    </source>
</evidence>
<accession>A0A0B6ZH78</accession>
<gene>
    <name evidence="2" type="primary">ORF61309</name>
</gene>
<keyword evidence="1" id="KW-0732">Signal</keyword>
<dbReference type="EMBL" id="HACG01020225">
    <property type="protein sequence ID" value="CEK67090.1"/>
    <property type="molecule type" value="Transcribed_RNA"/>
</dbReference>
<sequence>MISSTINIMLLLTINLFLTSEAFPTLLNPPDICNILKTNFPDAKIPDCSTIDPDLLINIASNLGNMGFPAFKDPSTFQNIDVTTNQLPKEVQVTDDSWLQQTTIPSLLESKRPFMPAHHSVKHKPEYHTQQPPKHVTDRFQHKNVREASAEVELVRRHEDSRDNQEKPKNVTLSFADKHKQFILRGLPKNVIYNLQKTDFDPNYLSESLFYEGAIEKLYELQLAQFFS</sequence>
<organism evidence="2">
    <name type="scientific">Arion vulgaris</name>
    <dbReference type="NCBI Taxonomy" id="1028688"/>
    <lineage>
        <taxon>Eukaryota</taxon>
        <taxon>Metazoa</taxon>
        <taxon>Spiralia</taxon>
        <taxon>Lophotrochozoa</taxon>
        <taxon>Mollusca</taxon>
        <taxon>Gastropoda</taxon>
        <taxon>Heterobranchia</taxon>
        <taxon>Euthyneura</taxon>
        <taxon>Panpulmonata</taxon>
        <taxon>Eupulmonata</taxon>
        <taxon>Stylommatophora</taxon>
        <taxon>Helicina</taxon>
        <taxon>Arionoidea</taxon>
        <taxon>Arionidae</taxon>
        <taxon>Arion</taxon>
    </lineage>
</organism>
<dbReference type="AlphaFoldDB" id="A0A0B6ZH78"/>
<name>A0A0B6ZH78_9EUPU</name>
<evidence type="ECO:0000256" key="1">
    <source>
        <dbReference type="SAM" id="SignalP"/>
    </source>
</evidence>
<proteinExistence type="predicted"/>
<protein>
    <submittedName>
        <fullName evidence="2">Uncharacterized protein</fullName>
    </submittedName>
</protein>
<reference evidence="2" key="1">
    <citation type="submission" date="2014-12" db="EMBL/GenBank/DDBJ databases">
        <title>Insight into the proteome of Arion vulgaris.</title>
        <authorList>
            <person name="Aradska J."/>
            <person name="Bulat T."/>
            <person name="Smidak R."/>
            <person name="Sarate P."/>
            <person name="Gangsoo J."/>
            <person name="Sialana F."/>
            <person name="Bilban M."/>
            <person name="Lubec G."/>
        </authorList>
    </citation>
    <scope>NUCLEOTIDE SEQUENCE</scope>
    <source>
        <tissue evidence="2">Skin</tissue>
    </source>
</reference>
<feature type="chain" id="PRO_5002123777" evidence="1">
    <location>
        <begin position="23"/>
        <end position="228"/>
    </location>
</feature>
<feature type="signal peptide" evidence="1">
    <location>
        <begin position="1"/>
        <end position="22"/>
    </location>
</feature>